<name>A0A2R5GLW3_9STRA</name>
<comment type="subcellular location">
    <subcellularLocation>
        <location evidence="1">Mitochondrion inner membrane</location>
    </subcellularLocation>
</comment>
<proteinExistence type="predicted"/>
<keyword evidence="3" id="KW-0677">Repeat</keyword>
<organism evidence="5 6">
    <name type="scientific">Hondaea fermentalgiana</name>
    <dbReference type="NCBI Taxonomy" id="2315210"/>
    <lineage>
        <taxon>Eukaryota</taxon>
        <taxon>Sar</taxon>
        <taxon>Stramenopiles</taxon>
        <taxon>Bigyra</taxon>
        <taxon>Labyrinthulomycetes</taxon>
        <taxon>Thraustochytrida</taxon>
        <taxon>Thraustochytriidae</taxon>
        <taxon>Hondaea</taxon>
    </lineage>
</organism>
<evidence type="ECO:0000256" key="1">
    <source>
        <dbReference type="ARBA" id="ARBA00004273"/>
    </source>
</evidence>
<dbReference type="GO" id="GO:0036444">
    <property type="term" value="P:calcium import into the mitochondrion"/>
    <property type="evidence" value="ECO:0007669"/>
    <property type="project" value="TreeGrafter"/>
</dbReference>
<dbReference type="GO" id="GO:0005509">
    <property type="term" value="F:calcium ion binding"/>
    <property type="evidence" value="ECO:0007669"/>
    <property type="project" value="InterPro"/>
</dbReference>
<dbReference type="Proteomes" id="UP000241890">
    <property type="component" value="Unassembled WGS sequence"/>
</dbReference>
<dbReference type="InterPro" id="IPR039800">
    <property type="entry name" value="MICU1/2/3"/>
</dbReference>
<dbReference type="InParanoid" id="A0A2R5GLW3"/>
<dbReference type="EMBL" id="BEYU01000083">
    <property type="protein sequence ID" value="GBG30728.1"/>
    <property type="molecule type" value="Genomic_DNA"/>
</dbReference>
<dbReference type="PANTHER" id="PTHR12294:SF1">
    <property type="entry name" value="CALCIUM UPTAKE PROTEIN 1, MITOCHONDRIAL"/>
    <property type="match status" value="1"/>
</dbReference>
<reference evidence="5 6" key="1">
    <citation type="submission" date="2017-12" db="EMBL/GenBank/DDBJ databases">
        <title>Sequencing, de novo assembly and annotation of complete genome of a new Thraustochytrid species, strain FCC1311.</title>
        <authorList>
            <person name="Sedici K."/>
            <person name="Godart F."/>
            <person name="Aiese Cigliano R."/>
            <person name="Sanseverino W."/>
            <person name="Barakat M."/>
            <person name="Ortet P."/>
            <person name="Marechal E."/>
            <person name="Cagnac O."/>
            <person name="Amato A."/>
        </authorList>
    </citation>
    <scope>NUCLEOTIDE SEQUENCE [LARGE SCALE GENOMIC DNA]</scope>
</reference>
<evidence type="ECO:0000256" key="2">
    <source>
        <dbReference type="ARBA" id="ARBA00022723"/>
    </source>
</evidence>
<evidence type="ECO:0000256" key="4">
    <source>
        <dbReference type="ARBA" id="ARBA00023136"/>
    </source>
</evidence>
<dbReference type="OrthoDB" id="186625at2759"/>
<accession>A0A2R5GLW3</accession>
<comment type="caution">
    <text evidence="5">The sequence shown here is derived from an EMBL/GenBank/DDBJ whole genome shotgun (WGS) entry which is preliminary data.</text>
</comment>
<gene>
    <name evidence="5" type="ORF">FCC1311_069482</name>
</gene>
<dbReference type="PANTHER" id="PTHR12294">
    <property type="entry name" value="EF HAND DOMAIN FAMILY A1,A2-RELATED"/>
    <property type="match status" value="1"/>
</dbReference>
<dbReference type="AlphaFoldDB" id="A0A2R5GLW3"/>
<keyword evidence="2" id="KW-0479">Metal-binding</keyword>
<dbReference type="GO" id="GO:1990246">
    <property type="term" value="C:uniplex complex"/>
    <property type="evidence" value="ECO:0007669"/>
    <property type="project" value="TreeGrafter"/>
</dbReference>
<evidence type="ECO:0000313" key="5">
    <source>
        <dbReference type="EMBL" id="GBG30728.1"/>
    </source>
</evidence>
<keyword evidence="4" id="KW-0472">Membrane</keyword>
<dbReference type="GO" id="GO:0051560">
    <property type="term" value="P:mitochondrial calcium ion homeostasis"/>
    <property type="evidence" value="ECO:0007669"/>
    <property type="project" value="TreeGrafter"/>
</dbReference>
<protein>
    <submittedName>
        <fullName evidence="5">Calcium uptake protein 1, mitochondrial</fullName>
    </submittedName>
</protein>
<dbReference type="InterPro" id="IPR011992">
    <property type="entry name" value="EF-hand-dom_pair"/>
</dbReference>
<keyword evidence="6" id="KW-1185">Reference proteome</keyword>
<sequence>MAAAVVAGSGTLALWQGRRADAQPTTVDDKARQAEANAMSRFASRTRLRRANTNLTSLDSVILGYEYRLRETASLEKIFKYFSSVVLDGEEYMTPLDLVRAISPGVPPSPNSRPINIPIFEKDNDKLEFTKDEMPDFFRFGDDDSGLISYPRFLVIVTLLALPAAEIPVAFGMCAGEDFKNVQLRGTGLNVHNFHFIMERNIKIRGQGYTTKHEPPSITHYLFGPDLKRTLTFEEFRDFHLELRDNVQHMQYFLLSDGLDGDGEATMSLKAFARSVAALVPSDYRSEIVERANSVAYTKVPREIAEQEIAAGRLPDTVDPDNVVGNQLRVSFEQFVIWQEVVRSLVQMEEAVRRYSYEDGHFSPTNINRAALAVTRAKLTKAQAWTLFHLFDKEGAKKLHHDQFVRLLLPHSMSTNPRFAAEGLGLSSLFECLNKECSKCVRNWYEGTTDSEEQT</sequence>
<dbReference type="SUPFAM" id="SSF47473">
    <property type="entry name" value="EF-hand"/>
    <property type="match status" value="1"/>
</dbReference>
<evidence type="ECO:0000313" key="6">
    <source>
        <dbReference type="Proteomes" id="UP000241890"/>
    </source>
</evidence>
<evidence type="ECO:0000256" key="3">
    <source>
        <dbReference type="ARBA" id="ARBA00022737"/>
    </source>
</evidence>